<protein>
    <recommendedName>
        <fullName evidence="3">DUF3077 domain-containing protein</fullName>
    </recommendedName>
</protein>
<sequence length="86" mass="9021">MAKYLSIDSKSDANSVLFMRADAPAAALFEGACERQYAVLELLKAIGRCEISDADATGISALARAAALLVDDASSLYEAAYRSANS</sequence>
<reference evidence="1 2" key="1">
    <citation type="submission" date="2020-07" db="EMBL/GenBank/DDBJ databases">
        <title>Diversity of carbapenemase encoding genes among Pseudomonas putida group clinical isolates in a tertiary Brazilian hospital.</title>
        <authorList>
            <person name="Alberto-Lei F."/>
            <person name="Nodari C.S."/>
            <person name="Streling A.P."/>
            <person name="Paulino J.T."/>
            <person name="Bessa-Neto F.O."/>
            <person name="Cayo R."/>
            <person name="Gales A.C."/>
        </authorList>
    </citation>
    <scope>NUCLEOTIDE SEQUENCE [LARGE SCALE GENOMIC DNA]</scope>
    <source>
        <strain evidence="1 2">12815</strain>
    </source>
</reference>
<evidence type="ECO:0000313" key="1">
    <source>
        <dbReference type="EMBL" id="MBA6095627.1"/>
    </source>
</evidence>
<comment type="caution">
    <text evidence="1">The sequence shown here is derived from an EMBL/GenBank/DDBJ whole genome shotgun (WGS) entry which is preliminary data.</text>
</comment>
<evidence type="ECO:0008006" key="3">
    <source>
        <dbReference type="Google" id="ProtNLM"/>
    </source>
</evidence>
<dbReference type="Proteomes" id="UP000545074">
    <property type="component" value="Unassembled WGS sequence"/>
</dbReference>
<dbReference type="EMBL" id="JACGCX010000001">
    <property type="protein sequence ID" value="MBA6095627.1"/>
    <property type="molecule type" value="Genomic_DNA"/>
</dbReference>
<proteinExistence type="predicted"/>
<organism evidence="1 2">
    <name type="scientific">Pseudomonas juntendi</name>
    <dbReference type="NCBI Taxonomy" id="2666183"/>
    <lineage>
        <taxon>Bacteria</taxon>
        <taxon>Pseudomonadati</taxon>
        <taxon>Pseudomonadota</taxon>
        <taxon>Gammaproteobacteria</taxon>
        <taxon>Pseudomonadales</taxon>
        <taxon>Pseudomonadaceae</taxon>
        <taxon>Pseudomonas</taxon>
    </lineage>
</organism>
<dbReference type="AlphaFoldDB" id="A0A7W2KBY0"/>
<evidence type="ECO:0000313" key="2">
    <source>
        <dbReference type="Proteomes" id="UP000545074"/>
    </source>
</evidence>
<dbReference type="RefSeq" id="WP_182388691.1">
    <property type="nucleotide sequence ID" value="NZ_JACGCX010000001.1"/>
</dbReference>
<accession>A0A7W2KBY0</accession>
<name>A0A7W2KBY0_9PSED</name>
<gene>
    <name evidence="1" type="ORF">H4C80_00495</name>
</gene>